<proteinExistence type="predicted"/>
<organism evidence="1">
    <name type="scientific">Anguilla anguilla</name>
    <name type="common">European freshwater eel</name>
    <name type="synonym">Muraena anguilla</name>
    <dbReference type="NCBI Taxonomy" id="7936"/>
    <lineage>
        <taxon>Eukaryota</taxon>
        <taxon>Metazoa</taxon>
        <taxon>Chordata</taxon>
        <taxon>Craniata</taxon>
        <taxon>Vertebrata</taxon>
        <taxon>Euteleostomi</taxon>
        <taxon>Actinopterygii</taxon>
        <taxon>Neopterygii</taxon>
        <taxon>Teleostei</taxon>
        <taxon>Anguilliformes</taxon>
        <taxon>Anguillidae</taxon>
        <taxon>Anguilla</taxon>
    </lineage>
</organism>
<name>A0A0E9UVE3_ANGAN</name>
<evidence type="ECO:0000313" key="1">
    <source>
        <dbReference type="EMBL" id="JAH69762.1"/>
    </source>
</evidence>
<dbReference type="AlphaFoldDB" id="A0A0E9UVE3"/>
<protein>
    <submittedName>
        <fullName evidence="1">Uncharacterized protein</fullName>
    </submittedName>
</protein>
<accession>A0A0E9UVE3</accession>
<dbReference type="EMBL" id="GBXM01038815">
    <property type="protein sequence ID" value="JAH69762.1"/>
    <property type="molecule type" value="Transcribed_RNA"/>
</dbReference>
<reference evidence="1" key="2">
    <citation type="journal article" date="2015" name="Fish Shellfish Immunol.">
        <title>Early steps in the European eel (Anguilla anguilla)-Vibrio vulnificus interaction in the gills: Role of the RtxA13 toxin.</title>
        <authorList>
            <person name="Callol A."/>
            <person name="Pajuelo D."/>
            <person name="Ebbesson L."/>
            <person name="Teles M."/>
            <person name="MacKenzie S."/>
            <person name="Amaro C."/>
        </authorList>
    </citation>
    <scope>NUCLEOTIDE SEQUENCE</scope>
</reference>
<reference evidence="1" key="1">
    <citation type="submission" date="2014-11" db="EMBL/GenBank/DDBJ databases">
        <authorList>
            <person name="Amaro Gonzalez C."/>
        </authorList>
    </citation>
    <scope>NUCLEOTIDE SEQUENCE</scope>
</reference>
<sequence length="23" mass="2534">MFFQDNVMEQDTGGAVFILGKVS</sequence>